<evidence type="ECO:0008006" key="3">
    <source>
        <dbReference type="Google" id="ProtNLM"/>
    </source>
</evidence>
<evidence type="ECO:0000313" key="1">
    <source>
        <dbReference type="EMBL" id="BBO31312.1"/>
    </source>
</evidence>
<dbReference type="Pfam" id="PF07394">
    <property type="entry name" value="DUF1501"/>
    <property type="match status" value="1"/>
</dbReference>
<protein>
    <recommendedName>
        <fullName evidence="3">Sulfatase</fullName>
    </recommendedName>
</protein>
<dbReference type="PANTHER" id="PTHR43737:SF1">
    <property type="entry name" value="DUF1501 DOMAIN-CONTAINING PROTEIN"/>
    <property type="match status" value="1"/>
</dbReference>
<evidence type="ECO:0000313" key="2">
    <source>
        <dbReference type="Proteomes" id="UP000326837"/>
    </source>
</evidence>
<organism evidence="1 2">
    <name type="scientific">Lacipirellula parvula</name>
    <dbReference type="NCBI Taxonomy" id="2650471"/>
    <lineage>
        <taxon>Bacteria</taxon>
        <taxon>Pseudomonadati</taxon>
        <taxon>Planctomycetota</taxon>
        <taxon>Planctomycetia</taxon>
        <taxon>Pirellulales</taxon>
        <taxon>Lacipirellulaceae</taxon>
        <taxon>Lacipirellula</taxon>
    </lineage>
</organism>
<dbReference type="EMBL" id="AP021861">
    <property type="protein sequence ID" value="BBO31312.1"/>
    <property type="molecule type" value="Genomic_DNA"/>
</dbReference>
<dbReference type="Gene3D" id="3.40.720.10">
    <property type="entry name" value="Alkaline Phosphatase, subunit A"/>
    <property type="match status" value="1"/>
</dbReference>
<dbReference type="InterPro" id="IPR017850">
    <property type="entry name" value="Alkaline_phosphatase_core_sf"/>
</dbReference>
<dbReference type="SUPFAM" id="SSF53649">
    <property type="entry name" value="Alkaline phosphatase-like"/>
    <property type="match status" value="1"/>
</dbReference>
<dbReference type="PROSITE" id="PS51318">
    <property type="entry name" value="TAT"/>
    <property type="match status" value="1"/>
</dbReference>
<sequence length="500" mass="55027">MRNSLFNELAQAELTHTTRRLFLRDGVAGLGAAWLASTLGNSLLGGSAQASGTGAVRDPMRPLAPQLPPLVAKAKRVIYLHMAGAPSQLELFDYKPELKKLDGQDCPQEFIAGKRFAFIRGVPKLLGPQFEFAQHGESGAWLSDRLPHFAKVVDKACFVRTMVTDQFNHAPAQLLVHTGNQNLGYASMGCWATYGLGSENQNLPGFVVLLSGGKFPDAGKSVWGSGFLPSVYQGVQCRSSGEPVLFLSNPPGIDRTLRGRMVDAIADVNRKTYDEVADPETLTRIAQYELAYRMQMSATDAMDYSQEPAHVHKMYGTQPGQESLANNCLLARRLIERGVRFVQLFDWGWDSHGAGENEALHHGFKDKCRQLDQPVTALLLDLEQRGLLDETLVVWSGEFGRTPMRENRGGKEMTLVGRDHHPHAFTLWMAGGGVRAGHSYGETDPIGYAPITDKVEVRDLQATILRLLGLDHERLVFPFQGLDQKLTGVKPARVIDSIIA</sequence>
<dbReference type="InterPro" id="IPR010869">
    <property type="entry name" value="DUF1501"/>
</dbReference>
<name>A0A5K7X662_9BACT</name>
<gene>
    <name evidence="1" type="ORF">PLANPX_0924</name>
</gene>
<dbReference type="Proteomes" id="UP000326837">
    <property type="component" value="Chromosome"/>
</dbReference>
<dbReference type="KEGG" id="lpav:PLANPX_0924"/>
<dbReference type="AlphaFoldDB" id="A0A5K7X662"/>
<accession>A0A5K7X662</accession>
<dbReference type="InterPro" id="IPR006311">
    <property type="entry name" value="TAT_signal"/>
</dbReference>
<dbReference type="RefSeq" id="WP_152097476.1">
    <property type="nucleotide sequence ID" value="NZ_AP021861.1"/>
</dbReference>
<proteinExistence type="predicted"/>
<reference evidence="2" key="1">
    <citation type="submission" date="2019-10" db="EMBL/GenBank/DDBJ databases">
        <title>Lacipirellula parvula gen. nov., sp. nov., representing a lineage of planctomycetes widespread in freshwater anoxic habitats, and description of the family Lacipirellulaceae.</title>
        <authorList>
            <person name="Dedysh S.N."/>
            <person name="Kulichevskaya I.S."/>
            <person name="Beletsky A.V."/>
            <person name="Rakitin A.L."/>
            <person name="Mardanov A.V."/>
            <person name="Ivanova A.A."/>
            <person name="Saltykova V.X."/>
            <person name="Rijpstra W.I.C."/>
            <person name="Sinninghe Damste J.S."/>
            <person name="Ravin N.V."/>
        </authorList>
    </citation>
    <scope>NUCLEOTIDE SEQUENCE [LARGE SCALE GENOMIC DNA]</scope>
    <source>
        <strain evidence="2">PX69</strain>
    </source>
</reference>
<dbReference type="PANTHER" id="PTHR43737">
    <property type="entry name" value="BLL7424 PROTEIN"/>
    <property type="match status" value="1"/>
</dbReference>
<keyword evidence="2" id="KW-1185">Reference proteome</keyword>